<evidence type="ECO:0000313" key="4">
    <source>
        <dbReference type="EMBL" id="CAE0581816.1"/>
    </source>
</evidence>
<keyword evidence="2" id="KW-0812">Transmembrane</keyword>
<dbReference type="InterPro" id="IPR005804">
    <property type="entry name" value="FA_desaturase_dom"/>
</dbReference>
<dbReference type="Pfam" id="PF00487">
    <property type="entry name" value="FA_desaturase"/>
    <property type="match status" value="1"/>
</dbReference>
<sequence length="828" mass="90381">MSGWVLVLCGEALTPMLREVEKHMRQTCTACERSPHRPARLGPARAATLVDPILYLLYGISGTQLIYRDIGDIAVAGLLAGLAGSALLASSKLIAAWPPTRRAGQILQDRILGTAANWRNHPARSATEACSFLGCTIGAYAQYNDMLQAVQAGLAAGMLVCLVSEALAGRWIVPTSVGEEDRSARLVPLGVCAYAVILGCHWAFAAGRHGFASQVLFTICCGATAEIAAKLFLSSKRTRKWGAAIQQRLTHTVSNWETRPLRSAVEVGWTNAATWATWHLSHNVHLTFVAGIASGMGVVYLSEKLLFPPARPQPQPQEAAASDRATDRATDVADDNDTAHRADEPAVAPAADTRMISHEELQRHSSGGDSWLAIHGMVYNVSRWHDRHPGGSDILLAYAGRDASDQFELFHPPAVARRLKPFLVGALEARRPPSTGVRWGLFSEPDEGPPGSSGGGGGGDGSSSRVGDGATTDYRKLRRQLWEEGAFEPDASFYWLKQAVVIGLWGTAVGVLLAATGSDAKPARGQILLSAALLALALQQGAFIGHDTLHNGVLARPRGRTWRRAALAQLNAGALLGISCGMWLEEHNLHHAYTLRPHADPQFRYFPLWLQSVKEIPHWLAELPSAPLPRRAAWRVVQCLTRVQHLTFLPLAMIVGRYNFLAISWAYALRRRQWADLAAMALHVGWFGAFLWALLPGMSERLLFVAVHYALVGVLHVQLLLSHLCTQQFTADEEAALGVLRFQLATTRNMRTCWWDAWFHGGLEMQIEHHLFPQLPRHRLRAVAPRVKALAARHGIAYLETDFGEAVALCLRQLGRLAVELATVNPLG</sequence>
<dbReference type="PANTHER" id="PTHR19353:SF82">
    <property type="entry name" value="CYTOCHROME B5 HEME-BINDING DOMAIN-CONTAINING PROTEIN"/>
    <property type="match status" value="1"/>
</dbReference>
<protein>
    <recommendedName>
        <fullName evidence="3">Cytochrome b5 heme-binding domain-containing protein</fullName>
    </recommendedName>
</protein>
<name>A0A7S3TFT3_EMIHU</name>
<feature type="region of interest" description="Disordered" evidence="1">
    <location>
        <begin position="435"/>
        <end position="469"/>
    </location>
</feature>
<dbReference type="PROSITE" id="PS50255">
    <property type="entry name" value="CYTOCHROME_B5_2"/>
    <property type="match status" value="1"/>
</dbReference>
<dbReference type="Pfam" id="PF00173">
    <property type="entry name" value="Cyt-b5"/>
    <property type="match status" value="1"/>
</dbReference>
<dbReference type="AlphaFoldDB" id="A0A7S3TFT3"/>
<dbReference type="GO" id="GO:0006629">
    <property type="term" value="P:lipid metabolic process"/>
    <property type="evidence" value="ECO:0007669"/>
    <property type="project" value="InterPro"/>
</dbReference>
<feature type="region of interest" description="Disordered" evidence="1">
    <location>
        <begin position="310"/>
        <end position="353"/>
    </location>
</feature>
<dbReference type="InterPro" id="IPR036400">
    <property type="entry name" value="Cyt_B5-like_heme/steroid_sf"/>
</dbReference>
<accession>A0A7S3TFT3</accession>
<feature type="compositionally biased region" description="Gly residues" evidence="1">
    <location>
        <begin position="451"/>
        <end position="461"/>
    </location>
</feature>
<dbReference type="InterPro" id="IPR012171">
    <property type="entry name" value="Fatty_acid_desaturase"/>
</dbReference>
<organism evidence="4">
    <name type="scientific">Emiliania huxleyi</name>
    <name type="common">Coccolithophore</name>
    <name type="synonym">Pontosphaera huxleyi</name>
    <dbReference type="NCBI Taxonomy" id="2903"/>
    <lineage>
        <taxon>Eukaryota</taxon>
        <taxon>Haptista</taxon>
        <taxon>Haptophyta</taxon>
        <taxon>Prymnesiophyceae</taxon>
        <taxon>Isochrysidales</taxon>
        <taxon>Noelaerhabdaceae</taxon>
        <taxon>Emiliania</taxon>
    </lineage>
</organism>
<dbReference type="PANTHER" id="PTHR19353">
    <property type="entry name" value="FATTY ACID DESATURASE 2"/>
    <property type="match status" value="1"/>
</dbReference>
<dbReference type="InterPro" id="IPR001199">
    <property type="entry name" value="Cyt_B5-like_heme/steroid-bd"/>
</dbReference>
<feature type="domain" description="Cytochrome b5 heme-binding" evidence="3">
    <location>
        <begin position="353"/>
        <end position="428"/>
    </location>
</feature>
<evidence type="ECO:0000256" key="2">
    <source>
        <dbReference type="SAM" id="Phobius"/>
    </source>
</evidence>
<reference evidence="4" key="1">
    <citation type="submission" date="2021-01" db="EMBL/GenBank/DDBJ databases">
        <authorList>
            <person name="Corre E."/>
            <person name="Pelletier E."/>
            <person name="Niang G."/>
            <person name="Scheremetjew M."/>
            <person name="Finn R."/>
            <person name="Kale V."/>
            <person name="Holt S."/>
            <person name="Cochrane G."/>
            <person name="Meng A."/>
            <person name="Brown T."/>
            <person name="Cohen L."/>
        </authorList>
    </citation>
    <scope>NUCLEOTIDE SEQUENCE</scope>
    <source>
        <strain evidence="4">379</strain>
    </source>
</reference>
<dbReference type="Gene3D" id="3.10.120.10">
    <property type="entry name" value="Cytochrome b5-like heme/steroid binding domain"/>
    <property type="match status" value="1"/>
</dbReference>
<dbReference type="SMART" id="SM01117">
    <property type="entry name" value="Cyt-b5"/>
    <property type="match status" value="1"/>
</dbReference>
<dbReference type="GO" id="GO:0016020">
    <property type="term" value="C:membrane"/>
    <property type="evidence" value="ECO:0007669"/>
    <property type="project" value="TreeGrafter"/>
</dbReference>
<feature type="compositionally biased region" description="Basic and acidic residues" evidence="1">
    <location>
        <begin position="324"/>
        <end position="344"/>
    </location>
</feature>
<keyword evidence="2" id="KW-0472">Membrane</keyword>
<proteinExistence type="predicted"/>
<feature type="transmembrane region" description="Helical" evidence="2">
    <location>
        <begin position="648"/>
        <end position="667"/>
    </location>
</feature>
<feature type="transmembrane region" description="Helical" evidence="2">
    <location>
        <begin position="674"/>
        <end position="695"/>
    </location>
</feature>
<dbReference type="CDD" id="cd03506">
    <property type="entry name" value="Delta6-FADS-like"/>
    <property type="match status" value="1"/>
</dbReference>
<evidence type="ECO:0000256" key="1">
    <source>
        <dbReference type="SAM" id="MobiDB-lite"/>
    </source>
</evidence>
<dbReference type="SUPFAM" id="SSF55856">
    <property type="entry name" value="Cytochrome b5-like heme/steroid binding domain"/>
    <property type="match status" value="1"/>
</dbReference>
<dbReference type="EMBL" id="HBIR01047318">
    <property type="protein sequence ID" value="CAE0581816.1"/>
    <property type="molecule type" value="Transcribed_RNA"/>
</dbReference>
<keyword evidence="2" id="KW-1133">Transmembrane helix</keyword>
<evidence type="ECO:0000259" key="3">
    <source>
        <dbReference type="PROSITE" id="PS50255"/>
    </source>
</evidence>
<gene>
    <name evidence="4" type="ORF">EHUX00137_LOCUS36979</name>
</gene>
<dbReference type="GO" id="GO:0016717">
    <property type="term" value="F:oxidoreductase activity, acting on paired donors, with oxidation of a pair of donors resulting in the reduction of molecular oxygen to two molecules of water"/>
    <property type="evidence" value="ECO:0007669"/>
    <property type="project" value="TreeGrafter"/>
</dbReference>